<gene>
    <name evidence="2" type="ordered locus">CKR_0809</name>
</gene>
<evidence type="ECO:0000313" key="3">
    <source>
        <dbReference type="Proteomes" id="UP000007969"/>
    </source>
</evidence>
<organism evidence="2 3">
    <name type="scientific">Clostridium kluyveri (strain NBRC 12016)</name>
    <dbReference type="NCBI Taxonomy" id="583346"/>
    <lineage>
        <taxon>Bacteria</taxon>
        <taxon>Bacillati</taxon>
        <taxon>Bacillota</taxon>
        <taxon>Clostridia</taxon>
        <taxon>Eubacteriales</taxon>
        <taxon>Clostridiaceae</taxon>
        <taxon>Clostridium</taxon>
    </lineage>
</organism>
<dbReference type="Pfam" id="PF07454">
    <property type="entry name" value="SpoIIP"/>
    <property type="match status" value="1"/>
</dbReference>
<feature type="transmembrane region" description="Helical" evidence="1">
    <location>
        <begin position="31"/>
        <end position="52"/>
    </location>
</feature>
<evidence type="ECO:0008006" key="4">
    <source>
        <dbReference type="Google" id="ProtNLM"/>
    </source>
</evidence>
<keyword evidence="1" id="KW-0472">Membrane</keyword>
<evidence type="ECO:0000313" key="2">
    <source>
        <dbReference type="EMBL" id="BAH05860.1"/>
    </source>
</evidence>
<protein>
    <recommendedName>
        <fullName evidence="4">Stage II sporulation protein P</fullName>
    </recommendedName>
</protein>
<keyword evidence="1" id="KW-1133">Transmembrane helix</keyword>
<dbReference type="AlphaFoldDB" id="B9E035"/>
<dbReference type="KEGG" id="ckr:CKR_0809"/>
<proteinExistence type="predicted"/>
<accession>B9E035</accession>
<dbReference type="HOGENOM" id="CLU_040895_2_0_9"/>
<name>B9E035_CLOK1</name>
<dbReference type="InterPro" id="IPR010897">
    <property type="entry name" value="Spore_II_P"/>
</dbReference>
<keyword evidence="1" id="KW-0812">Transmembrane</keyword>
<dbReference type="NCBIfam" id="TIGR02867">
    <property type="entry name" value="spore_II_P"/>
    <property type="match status" value="1"/>
</dbReference>
<reference evidence="3" key="1">
    <citation type="submission" date="2005-09" db="EMBL/GenBank/DDBJ databases">
        <title>Complete genome sequence of Clostridium kluyveri and comparative genomics of Clostridia species.</title>
        <authorList>
            <person name="Inui M."/>
            <person name="Nonaka H."/>
            <person name="Shinoda Y."/>
            <person name="Ikenaga Y."/>
            <person name="Abe M."/>
            <person name="Naito K."/>
            <person name="Vertes A.A."/>
            <person name="Yukawa H."/>
        </authorList>
    </citation>
    <scope>NUCLEOTIDE SEQUENCE [LARGE SCALE GENOMIC DNA]</scope>
    <source>
        <strain evidence="3">NBRC 12016</strain>
    </source>
</reference>
<evidence type="ECO:0000256" key="1">
    <source>
        <dbReference type="SAM" id="Phobius"/>
    </source>
</evidence>
<dbReference type="Proteomes" id="UP000007969">
    <property type="component" value="Chromosome"/>
</dbReference>
<sequence length="371" mass="41719">MFTGGGKAALNNLRQKKLNYRRNSFKNKSKLEICMLTVTIILVIILPCMVKANSYSSDKKRNMFYVQVLNYTLSTVKATSFSEDDMAENTFSIRDTALKMIGLNTSDVLSLLGREMAFLDLDSSKDVSFNEFNLEDKEIEKSSDTSSSNSQNDLNLENKTVTLYDSSLKKTLDTSTPEVLIYHTHTTESYKPGEANSFDNTQNVCAVGDVIVNELQNNYGISAINDKTVHDAEAYTQSYARSSVTLDNYLKKYGDFKLIIDLHRDSVEDKKAVTARLNGENVAKFMLVMARKNPHFDKNMIMANKIIETSNNLFPGLAKGICYYNYGTRYFNQDRSNNAVLMEIGADINTSDESKATGKYVARIIAEILNK</sequence>
<dbReference type="EMBL" id="AP009049">
    <property type="protein sequence ID" value="BAH05860.1"/>
    <property type="molecule type" value="Genomic_DNA"/>
</dbReference>